<reference evidence="7" key="1">
    <citation type="submission" date="2019-03" db="EMBL/GenBank/DDBJ databases">
        <title>Long read genome sequence of the mycoparasitic Pythium oligandrum ATCC 38472 isolated from sugarbeet rhizosphere.</title>
        <authorList>
            <person name="Gaulin E."/>
        </authorList>
    </citation>
    <scope>NUCLEOTIDE SEQUENCE</scope>
    <source>
        <strain evidence="7">ATCC 38472_TT</strain>
    </source>
</reference>
<dbReference type="AlphaFoldDB" id="A0A8K1CHD0"/>
<dbReference type="EMBL" id="SPLM01000072">
    <property type="protein sequence ID" value="TMW63412.1"/>
    <property type="molecule type" value="Genomic_DNA"/>
</dbReference>
<dbReference type="GO" id="GO:0012507">
    <property type="term" value="C:ER to Golgi transport vesicle membrane"/>
    <property type="evidence" value="ECO:0007669"/>
    <property type="project" value="UniProtKB-SubCell"/>
</dbReference>
<dbReference type="Pfam" id="PF09446">
    <property type="entry name" value="VMA21"/>
    <property type="match status" value="1"/>
</dbReference>
<gene>
    <name evidence="7" type="ORF">Poli38472_002353</name>
</gene>
<keyword evidence="8" id="KW-1185">Reference proteome</keyword>
<feature type="transmembrane region" description="Helical" evidence="6">
    <location>
        <begin position="53"/>
        <end position="72"/>
    </location>
</feature>
<dbReference type="HAMAP" id="MF_03058">
    <property type="entry name" value="VMA21"/>
    <property type="match status" value="1"/>
</dbReference>
<sequence>MSAMASRAARNREHNQMVWRKLAFFTLLMVTLPLGTFYGVKKLIGPDQRHSDMWSGFAAVLMVNIVIGLYILSAFLESDEKEVAPAIGRFATRAKQE</sequence>
<comment type="subcellular location">
    <subcellularLocation>
        <location evidence="6">Endoplasmic reticulum membrane</location>
        <topology evidence="6">Multi-pass membrane protein</topology>
    </subcellularLocation>
    <subcellularLocation>
        <location evidence="6">Endoplasmic reticulum-Golgi intermediate compartment membrane</location>
        <topology evidence="6">Multi-pass membrane protein</topology>
    </subcellularLocation>
    <subcellularLocation>
        <location evidence="6">Cytoplasmic vesicle</location>
        <location evidence="6">COPII-coated vesicle membrane</location>
        <topology evidence="6">Multi-pass membrane protein</topology>
    </subcellularLocation>
</comment>
<comment type="similarity">
    <text evidence="6">Belongs to the VMA21 family.</text>
</comment>
<evidence type="ECO:0000256" key="5">
    <source>
        <dbReference type="ARBA" id="ARBA00023329"/>
    </source>
</evidence>
<keyword evidence="5 6" id="KW-0968">Cytoplasmic vesicle</keyword>
<dbReference type="GO" id="GO:0005789">
    <property type="term" value="C:endoplasmic reticulum membrane"/>
    <property type="evidence" value="ECO:0007669"/>
    <property type="project" value="UniProtKB-SubCell"/>
</dbReference>
<dbReference type="GO" id="GO:0070072">
    <property type="term" value="P:vacuolar proton-transporting V-type ATPase complex assembly"/>
    <property type="evidence" value="ECO:0007669"/>
    <property type="project" value="UniProtKB-UniRule"/>
</dbReference>
<dbReference type="OrthoDB" id="160405at2759"/>
<dbReference type="PANTHER" id="PTHR31792:SF3">
    <property type="entry name" value="VACUOLAR ATPASE ASSEMBLY INTEGRAL MEMBRANE PROTEIN VMA21"/>
    <property type="match status" value="1"/>
</dbReference>
<dbReference type="PANTHER" id="PTHR31792">
    <property type="entry name" value="VACUOLAR ATPASE ASSEMBLY INTEGRAL MEMBRANE PROTEIN VMA21"/>
    <property type="match status" value="1"/>
</dbReference>
<comment type="caution">
    <text evidence="7">The sequence shown here is derived from an EMBL/GenBank/DDBJ whole genome shotgun (WGS) entry which is preliminary data.</text>
</comment>
<evidence type="ECO:0000256" key="2">
    <source>
        <dbReference type="ARBA" id="ARBA00022824"/>
    </source>
</evidence>
<dbReference type="Proteomes" id="UP000794436">
    <property type="component" value="Unassembled WGS sequence"/>
</dbReference>
<keyword evidence="3 6" id="KW-1133">Transmembrane helix</keyword>
<evidence type="ECO:0000256" key="1">
    <source>
        <dbReference type="ARBA" id="ARBA00022692"/>
    </source>
</evidence>
<keyword evidence="2 6" id="KW-0256">Endoplasmic reticulum</keyword>
<comment type="caution">
    <text evidence="6">Lacks conserved residue(s) required for the propagation of feature annotation.</text>
</comment>
<accession>A0A8K1CHD0</accession>
<organism evidence="7 8">
    <name type="scientific">Pythium oligandrum</name>
    <name type="common">Mycoparasitic fungus</name>
    <dbReference type="NCBI Taxonomy" id="41045"/>
    <lineage>
        <taxon>Eukaryota</taxon>
        <taxon>Sar</taxon>
        <taxon>Stramenopiles</taxon>
        <taxon>Oomycota</taxon>
        <taxon>Peronosporomycetes</taxon>
        <taxon>Pythiales</taxon>
        <taxon>Pythiaceae</taxon>
        <taxon>Pythium</taxon>
    </lineage>
</organism>
<comment type="function">
    <text evidence="6">Required for the assembly of the V0 complex of the vacuolar ATPase (V-ATPase) in the endoplasmic reticulum.</text>
</comment>
<proteinExistence type="inferred from homology"/>
<dbReference type="InterPro" id="IPR019013">
    <property type="entry name" value="Vma21"/>
</dbReference>
<evidence type="ECO:0000256" key="6">
    <source>
        <dbReference type="HAMAP-Rule" id="MF_03058"/>
    </source>
</evidence>
<protein>
    <recommendedName>
        <fullName evidence="6">Vacuolar ATPase assembly integral membrane protein VMA21 homolog</fullName>
    </recommendedName>
</protein>
<dbReference type="GO" id="GO:0033116">
    <property type="term" value="C:endoplasmic reticulum-Golgi intermediate compartment membrane"/>
    <property type="evidence" value="ECO:0007669"/>
    <property type="project" value="UniProtKB-SubCell"/>
</dbReference>
<evidence type="ECO:0000256" key="3">
    <source>
        <dbReference type="ARBA" id="ARBA00022989"/>
    </source>
</evidence>
<keyword evidence="4 6" id="KW-0472">Membrane</keyword>
<evidence type="ECO:0000313" key="7">
    <source>
        <dbReference type="EMBL" id="TMW63412.1"/>
    </source>
</evidence>
<keyword evidence="1 6" id="KW-0812">Transmembrane</keyword>
<evidence type="ECO:0000256" key="4">
    <source>
        <dbReference type="ARBA" id="ARBA00023136"/>
    </source>
</evidence>
<evidence type="ECO:0000313" key="8">
    <source>
        <dbReference type="Proteomes" id="UP000794436"/>
    </source>
</evidence>
<name>A0A8K1CHD0_PYTOL</name>